<evidence type="ECO:0000313" key="2">
    <source>
        <dbReference type="EMBL" id="MDU8886281.1"/>
    </source>
</evidence>
<sequence length="272" mass="31042">MQDTFIFKLYDTDLFGQYWQPEITKKVIVLVHGMVEYASRFEESVIKHLIKNKIAVIAFDQFGHGRTRGKRGHCPSYKALLESVEFVIEKAKKLFPNKPIVLYGHSMGGNLVINYVLRQNHNVIGVIATSPFLRLAFEPPKWKVTLGELLLKIWPSLTLPSELEVEAISRDINEIEKYKNDALVHDKISAMFAFPVIEAGEWAIENANKLDVPMLILHGTGDRITSHKGSEIFSAKTGNASLKLFKDGYHELHHDLCRDEFIETVLNWLNKV</sequence>
<feature type="domain" description="Serine aminopeptidase S33" evidence="1">
    <location>
        <begin position="24"/>
        <end position="255"/>
    </location>
</feature>
<dbReference type="RefSeq" id="WP_316662263.1">
    <property type="nucleotide sequence ID" value="NZ_JAWHTF010000004.1"/>
</dbReference>
<dbReference type="SUPFAM" id="SSF53474">
    <property type="entry name" value="alpha/beta-Hydrolases"/>
    <property type="match status" value="1"/>
</dbReference>
<dbReference type="EMBL" id="JAWHTF010000004">
    <property type="protein sequence ID" value="MDU8886281.1"/>
    <property type="molecule type" value="Genomic_DNA"/>
</dbReference>
<dbReference type="Pfam" id="PF12146">
    <property type="entry name" value="Hydrolase_4"/>
    <property type="match status" value="1"/>
</dbReference>
<reference evidence="2 3" key="1">
    <citation type="submission" date="2023-10" db="EMBL/GenBank/DDBJ databases">
        <title>Marimonas sp. nov. isolated from tidal mud flat.</title>
        <authorList>
            <person name="Jaincy N.J."/>
            <person name="Srinivasan S."/>
            <person name="Lee S.-S."/>
        </authorList>
    </citation>
    <scope>NUCLEOTIDE SEQUENCE [LARGE SCALE GENOMIC DNA]</scope>
    <source>
        <strain evidence="2 3">MJ-SS3</strain>
    </source>
</reference>
<dbReference type="Gene3D" id="3.40.50.1820">
    <property type="entry name" value="alpha/beta hydrolase"/>
    <property type="match status" value="1"/>
</dbReference>
<dbReference type="InterPro" id="IPR000073">
    <property type="entry name" value="AB_hydrolase_1"/>
</dbReference>
<dbReference type="InterPro" id="IPR022742">
    <property type="entry name" value="Hydrolase_4"/>
</dbReference>
<protein>
    <submittedName>
        <fullName evidence="2">Lysophospholipase</fullName>
    </submittedName>
</protein>
<accession>A0ABU3U7A9</accession>
<comment type="caution">
    <text evidence="2">The sequence shown here is derived from an EMBL/GenBank/DDBJ whole genome shotgun (WGS) entry which is preliminary data.</text>
</comment>
<keyword evidence="3" id="KW-1185">Reference proteome</keyword>
<evidence type="ECO:0000313" key="3">
    <source>
        <dbReference type="Proteomes" id="UP001268651"/>
    </source>
</evidence>
<dbReference type="PRINTS" id="PR00111">
    <property type="entry name" value="ABHYDROLASE"/>
</dbReference>
<proteinExistence type="predicted"/>
<dbReference type="InterPro" id="IPR029058">
    <property type="entry name" value="AB_hydrolase_fold"/>
</dbReference>
<dbReference type="InterPro" id="IPR051044">
    <property type="entry name" value="MAG_DAG_Lipase"/>
</dbReference>
<name>A0ABU3U7A9_9FLAO</name>
<evidence type="ECO:0000259" key="1">
    <source>
        <dbReference type="Pfam" id="PF12146"/>
    </source>
</evidence>
<gene>
    <name evidence="2" type="ORF">RXV94_08920</name>
</gene>
<dbReference type="PANTHER" id="PTHR11614">
    <property type="entry name" value="PHOSPHOLIPASE-RELATED"/>
    <property type="match status" value="1"/>
</dbReference>
<dbReference type="Proteomes" id="UP001268651">
    <property type="component" value="Unassembled WGS sequence"/>
</dbReference>
<organism evidence="2 3">
    <name type="scientific">Gilvirhabdus luticola</name>
    <dbReference type="NCBI Taxonomy" id="3079858"/>
    <lineage>
        <taxon>Bacteria</taxon>
        <taxon>Pseudomonadati</taxon>
        <taxon>Bacteroidota</taxon>
        <taxon>Flavobacteriia</taxon>
        <taxon>Flavobacteriales</taxon>
        <taxon>Flavobacteriaceae</taxon>
        <taxon>Gilvirhabdus</taxon>
    </lineage>
</organism>